<gene>
    <name evidence="6" type="ORF">C8E87_4188</name>
</gene>
<evidence type="ECO:0000256" key="1">
    <source>
        <dbReference type="ARBA" id="ARBA00034125"/>
    </source>
</evidence>
<keyword evidence="4" id="KW-0732">Signal</keyword>
<dbReference type="InterPro" id="IPR010619">
    <property type="entry name" value="ThrE-like_N"/>
</dbReference>
<dbReference type="EMBL" id="SNWR01000001">
    <property type="protein sequence ID" value="TDO40474.1"/>
    <property type="molecule type" value="Genomic_DNA"/>
</dbReference>
<organism evidence="6 7">
    <name type="scientific">Paractinoplanes brasiliensis</name>
    <dbReference type="NCBI Taxonomy" id="52695"/>
    <lineage>
        <taxon>Bacteria</taxon>
        <taxon>Bacillati</taxon>
        <taxon>Actinomycetota</taxon>
        <taxon>Actinomycetes</taxon>
        <taxon>Micromonosporales</taxon>
        <taxon>Micromonosporaceae</taxon>
        <taxon>Paractinoplanes</taxon>
    </lineage>
</organism>
<feature type="transmembrane region" description="Helical" evidence="3">
    <location>
        <begin position="498"/>
        <end position="516"/>
    </location>
</feature>
<name>A0A4R6JUS7_9ACTN</name>
<reference evidence="6 7" key="1">
    <citation type="submission" date="2019-03" db="EMBL/GenBank/DDBJ databases">
        <title>Sequencing the genomes of 1000 actinobacteria strains.</title>
        <authorList>
            <person name="Klenk H.-P."/>
        </authorList>
    </citation>
    <scope>NUCLEOTIDE SEQUENCE [LARGE SCALE GENOMIC DNA]</scope>
    <source>
        <strain evidence="6 7">DSM 43805</strain>
    </source>
</reference>
<feature type="transmembrane region" description="Helical" evidence="3">
    <location>
        <begin position="421"/>
        <end position="440"/>
    </location>
</feature>
<protein>
    <submittedName>
        <fullName evidence="6">Uncharacterized membrane protein YjjP (DUF1212 family)</fullName>
    </submittedName>
</protein>
<comment type="similarity">
    <text evidence="1">Belongs to the ThrE exporter (TC 2.A.79) family.</text>
</comment>
<proteinExistence type="inferred from homology"/>
<evidence type="ECO:0000256" key="4">
    <source>
        <dbReference type="SAM" id="SignalP"/>
    </source>
</evidence>
<dbReference type="OrthoDB" id="235893at2"/>
<feature type="compositionally biased region" description="Low complexity" evidence="2">
    <location>
        <begin position="82"/>
        <end position="99"/>
    </location>
</feature>
<comment type="caution">
    <text evidence="6">The sequence shown here is derived from an EMBL/GenBank/DDBJ whole genome shotgun (WGS) entry which is preliminary data.</text>
</comment>
<feature type="transmembrane region" description="Helical" evidence="3">
    <location>
        <begin position="270"/>
        <end position="288"/>
    </location>
</feature>
<dbReference type="PANTHER" id="PTHR31082:SF4">
    <property type="entry name" value="PHEROMONE-REGULATED MEMBRANE PROTEIN 10"/>
    <property type="match status" value="1"/>
</dbReference>
<feature type="transmembrane region" description="Helical" evidence="3">
    <location>
        <begin position="391"/>
        <end position="415"/>
    </location>
</feature>
<dbReference type="PANTHER" id="PTHR31082">
    <property type="entry name" value="PHEROMONE-REGULATED MEMBRANE PROTEIN 10"/>
    <property type="match status" value="1"/>
</dbReference>
<feature type="transmembrane region" description="Helical" evidence="3">
    <location>
        <begin position="528"/>
        <end position="548"/>
    </location>
</feature>
<keyword evidence="3" id="KW-0812">Transmembrane</keyword>
<feature type="region of interest" description="Disordered" evidence="2">
    <location>
        <begin position="556"/>
        <end position="579"/>
    </location>
</feature>
<accession>A0A4R6JUS7</accession>
<feature type="transmembrane region" description="Helical" evidence="3">
    <location>
        <begin position="114"/>
        <end position="136"/>
    </location>
</feature>
<evidence type="ECO:0000256" key="2">
    <source>
        <dbReference type="SAM" id="MobiDB-lite"/>
    </source>
</evidence>
<feature type="transmembrane region" description="Helical" evidence="3">
    <location>
        <begin position="294"/>
        <end position="311"/>
    </location>
</feature>
<evidence type="ECO:0000313" key="7">
    <source>
        <dbReference type="Proteomes" id="UP000294901"/>
    </source>
</evidence>
<feature type="domain" description="Threonine/serine exporter-like N-terminal" evidence="5">
    <location>
        <begin position="164"/>
        <end position="404"/>
    </location>
</feature>
<feature type="chain" id="PRO_5020797278" evidence="4">
    <location>
        <begin position="25"/>
        <end position="579"/>
    </location>
</feature>
<dbReference type="RefSeq" id="WP_133874646.1">
    <property type="nucleotide sequence ID" value="NZ_BOMD01000007.1"/>
</dbReference>
<evidence type="ECO:0000259" key="5">
    <source>
        <dbReference type="Pfam" id="PF06738"/>
    </source>
</evidence>
<dbReference type="GO" id="GO:0022857">
    <property type="term" value="F:transmembrane transporter activity"/>
    <property type="evidence" value="ECO:0007669"/>
    <property type="project" value="InterPro"/>
</dbReference>
<evidence type="ECO:0000256" key="3">
    <source>
        <dbReference type="SAM" id="Phobius"/>
    </source>
</evidence>
<feature type="transmembrane region" description="Helical" evidence="3">
    <location>
        <begin position="323"/>
        <end position="342"/>
    </location>
</feature>
<feature type="region of interest" description="Disordered" evidence="2">
    <location>
        <begin position="25"/>
        <end position="109"/>
    </location>
</feature>
<feature type="signal peptide" evidence="4">
    <location>
        <begin position="1"/>
        <end position="24"/>
    </location>
</feature>
<sequence>MIATRRGPAVLLAAVVIVLALARAAGGEQPTEPPVPEPSVGAESVISEPAPTPEPEEPEPEPGSEVSSAPPPSPSPSQLPRTTAPAATPAPTSEASPAAGMPQPHSPAAQRSGIAVSTLLVALGALLVLGAAAYVIRHRAPRTPRRPARPQAPLPTVPAALLPFLVTLGRALIDSGEAASSVQRTLGRVASVNGVPGAEVVVLATALFVTAPALGTVQTAVSPAGTEQLRLDQMHALHRLVRSAERGRTRPADGLDELDRIRRLPPAYPPLVRVAGYTLLTTGLALVLRADWTGLLAAALLGVVVGGLLQLDTGRAPTRWQPFLPFVCAFGAAGAAFLLVRLAPGTGLLAPLAAPLVNFLPGALLTTAAIELATGQMISGAARLASGSMRLFLLALGITAASELVGVDAIIAISSGPLPSWTTWLGVAFFGVGVVLHNCARWASLGWLLLVLYVAYAGQVVGGFFLGGVLSAFVGAVLMTPVARLVARAPNGPPAPVSVLPAFWLLVPGALGLLGVTEYLGTDPRNGIDTLVTTAATMVAVALGVLLGSEIRRPARTPAEVDGRPQERRSAGGGVPAAG</sequence>
<evidence type="ECO:0000313" key="6">
    <source>
        <dbReference type="EMBL" id="TDO40474.1"/>
    </source>
</evidence>
<feature type="compositionally biased region" description="Basic and acidic residues" evidence="2">
    <location>
        <begin position="559"/>
        <end position="570"/>
    </location>
</feature>
<dbReference type="Pfam" id="PF06738">
    <property type="entry name" value="ThrE"/>
    <property type="match status" value="1"/>
</dbReference>
<feature type="transmembrane region" description="Helical" evidence="3">
    <location>
        <begin position="348"/>
        <end position="370"/>
    </location>
</feature>
<dbReference type="InterPro" id="IPR051361">
    <property type="entry name" value="ThrE/Ser_Exporter"/>
</dbReference>
<dbReference type="AlphaFoldDB" id="A0A4R6JUS7"/>
<dbReference type="Proteomes" id="UP000294901">
    <property type="component" value="Unassembled WGS sequence"/>
</dbReference>
<keyword evidence="3" id="KW-1133">Transmembrane helix</keyword>
<keyword evidence="3" id="KW-0472">Membrane</keyword>
<feature type="transmembrane region" description="Helical" evidence="3">
    <location>
        <begin position="447"/>
        <end position="478"/>
    </location>
</feature>
<keyword evidence="7" id="KW-1185">Reference proteome</keyword>